<evidence type="ECO:0000313" key="2">
    <source>
        <dbReference type="EMBL" id="OGI68601.1"/>
    </source>
</evidence>
<dbReference type="Proteomes" id="UP000178235">
    <property type="component" value="Unassembled WGS sequence"/>
</dbReference>
<gene>
    <name evidence="2" type="ORF">A2738_01835</name>
</gene>
<keyword evidence="1" id="KW-0175">Coiled coil</keyword>
<accession>A0A1F6VG11</accession>
<feature type="coiled-coil region" evidence="1">
    <location>
        <begin position="225"/>
        <end position="252"/>
    </location>
</feature>
<organism evidence="2 3">
    <name type="scientific">Candidatus Nomurabacteria bacterium RIFCSPHIGHO2_01_FULL_42_15</name>
    <dbReference type="NCBI Taxonomy" id="1801742"/>
    <lineage>
        <taxon>Bacteria</taxon>
        <taxon>Candidatus Nomuraibacteriota</taxon>
    </lineage>
</organism>
<reference evidence="2 3" key="1">
    <citation type="journal article" date="2016" name="Nat. Commun.">
        <title>Thousands of microbial genomes shed light on interconnected biogeochemical processes in an aquifer system.</title>
        <authorList>
            <person name="Anantharaman K."/>
            <person name="Brown C.T."/>
            <person name="Hug L.A."/>
            <person name="Sharon I."/>
            <person name="Castelle C.J."/>
            <person name="Probst A.J."/>
            <person name="Thomas B.C."/>
            <person name="Singh A."/>
            <person name="Wilkins M.J."/>
            <person name="Karaoz U."/>
            <person name="Brodie E.L."/>
            <person name="Williams K.H."/>
            <person name="Hubbard S.S."/>
            <person name="Banfield J.F."/>
        </authorList>
    </citation>
    <scope>NUCLEOTIDE SEQUENCE [LARGE SCALE GENOMIC DNA]</scope>
</reference>
<proteinExistence type="predicted"/>
<comment type="caution">
    <text evidence="2">The sequence shown here is derived from an EMBL/GenBank/DDBJ whole genome shotgun (WGS) entry which is preliminary data.</text>
</comment>
<evidence type="ECO:0000313" key="3">
    <source>
        <dbReference type="Proteomes" id="UP000178235"/>
    </source>
</evidence>
<dbReference type="AlphaFoldDB" id="A0A1F6VG11"/>
<sequence>MNQETRNCQNCKKDFTIEPDDFGFYTKIKVPPPTFCPECRKIRRLVWRNERALYRNKCDLCKKNIIAMYNESVPFPVYCHACWLGDGWDPLSFGQDYDFSRTFFEQYKKFSKIVPRIALWQRNSINSDYSNMVGESRNVYLSVSVVKGSENVFYSKSTDKSKDIIDSLNIIGSENLYENIEGQSNYNSQYLLLCRSCIDSYYLIDCVNCSNCVLSNNLRNKQFCIRNEQYTKEEYQKKIDKLNLKSRASREKLWREFEEVRGHAIYRFANFTKCVNVTGNNLLNAKNCQNCFDAYNTENIKYGYRAFDLKDCMDLDYAAWSELLYEYTTGSLNDYDVKFSYSAMDSVRNADYTEFCRNCVNIFGCISLNNKENAIFNKVYSKEEFEKLRNEIIKQMNDLPYKDKGGRIYRYGEFFPIELSPWAYNETTAQEVAPITKDFAERNGFPWREPEVKNFNITIPAEKIPDNIEKVNESILQEVLECAHKGKCDQQCNTVFRLTDYELKFYKQHKIPLPILCPNCRYYERIKIIPAFKLFDRRCMCDKYNHFHGAEKCTLEFETPYASNRPEIVYCEKCYQQEVY</sequence>
<evidence type="ECO:0000256" key="1">
    <source>
        <dbReference type="SAM" id="Coils"/>
    </source>
</evidence>
<dbReference type="EMBL" id="MFTS01000003">
    <property type="protein sequence ID" value="OGI68601.1"/>
    <property type="molecule type" value="Genomic_DNA"/>
</dbReference>
<protein>
    <submittedName>
        <fullName evidence="2">Uncharacterized protein</fullName>
    </submittedName>
</protein>
<name>A0A1F6VG11_9BACT</name>